<dbReference type="Pfam" id="PF00385">
    <property type="entry name" value="Chromo"/>
    <property type="match status" value="1"/>
</dbReference>
<dbReference type="EMBL" id="ML213631">
    <property type="protein sequence ID" value="TFK34480.1"/>
    <property type="molecule type" value="Genomic_DNA"/>
</dbReference>
<dbReference type="OrthoDB" id="436852at2759"/>
<dbReference type="Gene3D" id="2.40.50.40">
    <property type="match status" value="1"/>
</dbReference>
<evidence type="ECO:0000256" key="4">
    <source>
        <dbReference type="SAM" id="Coils"/>
    </source>
</evidence>
<dbReference type="InterPro" id="IPR019787">
    <property type="entry name" value="Znf_PHD-finger"/>
</dbReference>
<sequence>MQHQLQQQASNIDAIANRFLSIITPALNSQHSATTQRLVQLSAQNQELMKQMEMIRSEAEAQSKMVTDRMERSQALNLTTIRIIAAKIRRLEKVIGKSQSTDENISLLGQLDELTYTVGELWEHARDPGAGDEDALAGDVVESGSIASLPRRRFIATGADARSPEPLVLVRPFDSMQELILPSLPALPERQDASTSAQALSPTSAARRPGGSPLKRSFTTMASERTSFSIGPESSLFPDVLSSSSRQEPAMILGEVAHQEFDQVKSSSPEFALPGLNEMGDDSGTMSVEVESRASMQQPDRISNSSKLPSCPILTTSKSFSPVDWSQEDGNAGSASSEGTVLLTSIFKSYFNLLPLIAPKKPMAIFHPDTSPQANKEFTLLRQQSSSPDGTVASLRNDALGNKFAGLTTSTPQRPVSPFHSRPSVSVMPSPASSRSGSPSPSRQEPNELRASHSMSLFGDESDDRQPEMQDVDEAQLLGSLNQEDIDKPWETPVAKERASVLGFEDAGDHSEYYFVDGDDRTQHSTSLIPLDFIDLPLRTSTPVGAKTSTSPDDRSSTADSTADEELDVSNLVLQGSFASSHSSPSTQVSPEPMWEYDPTAAPEISMAHSTAIMNPSISSEPWTRASTPIRAFPSPLLKANIICDLSTPPEKTLPYASKKPVEVSSPIYISSSESMPEPERMDFRRSLSSVSDLTEFSDDDAEIIPVRKLKATTLRGGYVGSETVARPKKSLKTDLLASRKKRESGAATRVKKRKEKPQTINVDEPPLKKARQRVGREDGSGVSKEEKKAKKEPDVKTEEAIPPSKRRSRKKSIVQPIKWPKLNKYGDSTYQRKLISCDMCDLWYHYGCVGIKTKDIRVIENIFTCPACEAGSEPHRPLRYTAGSPCSRPDCNRLLAAPDEYFVSGIVGRKTKVEGGRGRRYLWLVKWDGYPISQATWEGEESMSDPQKLIEEFEEAAVKEGTDPSEDLHSKVLLREAIDGGWAIDSDDE</sequence>
<feature type="compositionally biased region" description="Basic and acidic residues" evidence="5">
    <location>
        <begin position="775"/>
        <end position="800"/>
    </location>
</feature>
<feature type="region of interest" description="Disordered" evidence="5">
    <location>
        <begin position="223"/>
        <end position="242"/>
    </location>
</feature>
<dbReference type="InterPro" id="IPR011011">
    <property type="entry name" value="Znf_FYVE_PHD"/>
</dbReference>
<reference evidence="7 8" key="1">
    <citation type="journal article" date="2019" name="Nat. Ecol. Evol.">
        <title>Megaphylogeny resolves global patterns of mushroom evolution.</title>
        <authorList>
            <person name="Varga T."/>
            <person name="Krizsan K."/>
            <person name="Foldi C."/>
            <person name="Dima B."/>
            <person name="Sanchez-Garcia M."/>
            <person name="Sanchez-Ramirez S."/>
            <person name="Szollosi G.J."/>
            <person name="Szarkandi J.G."/>
            <person name="Papp V."/>
            <person name="Albert L."/>
            <person name="Andreopoulos W."/>
            <person name="Angelini C."/>
            <person name="Antonin V."/>
            <person name="Barry K.W."/>
            <person name="Bougher N.L."/>
            <person name="Buchanan P."/>
            <person name="Buyck B."/>
            <person name="Bense V."/>
            <person name="Catcheside P."/>
            <person name="Chovatia M."/>
            <person name="Cooper J."/>
            <person name="Damon W."/>
            <person name="Desjardin D."/>
            <person name="Finy P."/>
            <person name="Geml J."/>
            <person name="Haridas S."/>
            <person name="Hughes K."/>
            <person name="Justo A."/>
            <person name="Karasinski D."/>
            <person name="Kautmanova I."/>
            <person name="Kiss B."/>
            <person name="Kocsube S."/>
            <person name="Kotiranta H."/>
            <person name="LaButti K.M."/>
            <person name="Lechner B.E."/>
            <person name="Liimatainen K."/>
            <person name="Lipzen A."/>
            <person name="Lukacs Z."/>
            <person name="Mihaltcheva S."/>
            <person name="Morgado L.N."/>
            <person name="Niskanen T."/>
            <person name="Noordeloos M.E."/>
            <person name="Ohm R.A."/>
            <person name="Ortiz-Santana B."/>
            <person name="Ovrebo C."/>
            <person name="Racz N."/>
            <person name="Riley R."/>
            <person name="Savchenko A."/>
            <person name="Shiryaev A."/>
            <person name="Soop K."/>
            <person name="Spirin V."/>
            <person name="Szebenyi C."/>
            <person name="Tomsovsky M."/>
            <person name="Tulloss R.E."/>
            <person name="Uehling J."/>
            <person name="Grigoriev I.V."/>
            <person name="Vagvolgyi C."/>
            <person name="Papp T."/>
            <person name="Martin F.M."/>
            <person name="Miettinen O."/>
            <person name="Hibbett D.S."/>
            <person name="Nagy L.G."/>
        </authorList>
    </citation>
    <scope>NUCLEOTIDE SEQUENCE [LARGE SCALE GENOMIC DNA]</scope>
    <source>
        <strain evidence="7 8">CBS 166.37</strain>
    </source>
</reference>
<dbReference type="Proteomes" id="UP000308652">
    <property type="component" value="Unassembled WGS sequence"/>
</dbReference>
<evidence type="ECO:0000256" key="1">
    <source>
        <dbReference type="ARBA" id="ARBA00022723"/>
    </source>
</evidence>
<keyword evidence="4" id="KW-0175">Coiled coil</keyword>
<evidence type="ECO:0000256" key="2">
    <source>
        <dbReference type="ARBA" id="ARBA00022771"/>
    </source>
</evidence>
<dbReference type="CDD" id="cd15489">
    <property type="entry name" value="PHD_SF"/>
    <property type="match status" value="1"/>
</dbReference>
<dbReference type="InterPro" id="IPR000953">
    <property type="entry name" value="Chromo/chromo_shadow_dom"/>
</dbReference>
<protein>
    <recommendedName>
        <fullName evidence="6">Chromo domain-containing protein</fullName>
    </recommendedName>
</protein>
<dbReference type="CDD" id="cd18964">
    <property type="entry name" value="chromodomain"/>
    <property type="match status" value="1"/>
</dbReference>
<dbReference type="InterPro" id="IPR001965">
    <property type="entry name" value="Znf_PHD"/>
</dbReference>
<dbReference type="STRING" id="68775.A0A5C3LNJ6"/>
<proteinExistence type="predicted"/>
<dbReference type="SMART" id="SM00249">
    <property type="entry name" value="PHD"/>
    <property type="match status" value="1"/>
</dbReference>
<accession>A0A5C3LNJ6</accession>
<keyword evidence="3" id="KW-0862">Zinc</keyword>
<evidence type="ECO:0000313" key="7">
    <source>
        <dbReference type="EMBL" id="TFK34480.1"/>
    </source>
</evidence>
<dbReference type="Pfam" id="PF00628">
    <property type="entry name" value="PHD"/>
    <property type="match status" value="1"/>
</dbReference>
<dbReference type="Gene3D" id="3.30.40.10">
    <property type="entry name" value="Zinc/RING finger domain, C3HC4 (zinc finger)"/>
    <property type="match status" value="1"/>
</dbReference>
<dbReference type="SUPFAM" id="SSF54160">
    <property type="entry name" value="Chromo domain-like"/>
    <property type="match status" value="1"/>
</dbReference>
<gene>
    <name evidence="7" type="ORF">BDQ12DRAFT_738218</name>
</gene>
<dbReference type="SUPFAM" id="SSF57903">
    <property type="entry name" value="FYVE/PHD zinc finger"/>
    <property type="match status" value="1"/>
</dbReference>
<dbReference type="GO" id="GO:0008270">
    <property type="term" value="F:zinc ion binding"/>
    <property type="evidence" value="ECO:0007669"/>
    <property type="project" value="UniProtKB-KW"/>
</dbReference>
<evidence type="ECO:0000259" key="6">
    <source>
        <dbReference type="PROSITE" id="PS50013"/>
    </source>
</evidence>
<feature type="coiled-coil region" evidence="4">
    <location>
        <begin position="31"/>
        <end position="65"/>
    </location>
</feature>
<dbReference type="PROSITE" id="PS50013">
    <property type="entry name" value="CHROMO_2"/>
    <property type="match status" value="1"/>
</dbReference>
<keyword evidence="1" id="KW-0479">Metal-binding</keyword>
<feature type="region of interest" description="Disordered" evidence="5">
    <location>
        <begin position="403"/>
        <end position="450"/>
    </location>
</feature>
<dbReference type="InterPro" id="IPR016197">
    <property type="entry name" value="Chromo-like_dom_sf"/>
</dbReference>
<dbReference type="InterPro" id="IPR013083">
    <property type="entry name" value="Znf_RING/FYVE/PHD"/>
</dbReference>
<organism evidence="7 8">
    <name type="scientific">Crucibulum laeve</name>
    <dbReference type="NCBI Taxonomy" id="68775"/>
    <lineage>
        <taxon>Eukaryota</taxon>
        <taxon>Fungi</taxon>
        <taxon>Dikarya</taxon>
        <taxon>Basidiomycota</taxon>
        <taxon>Agaricomycotina</taxon>
        <taxon>Agaricomycetes</taxon>
        <taxon>Agaricomycetidae</taxon>
        <taxon>Agaricales</taxon>
        <taxon>Agaricineae</taxon>
        <taxon>Nidulariaceae</taxon>
        <taxon>Crucibulum</taxon>
    </lineage>
</organism>
<feature type="domain" description="Chromo" evidence="6">
    <location>
        <begin position="902"/>
        <end position="966"/>
    </location>
</feature>
<feature type="region of interest" description="Disordered" evidence="5">
    <location>
        <begin position="726"/>
        <end position="814"/>
    </location>
</feature>
<dbReference type="AlphaFoldDB" id="A0A5C3LNJ6"/>
<feature type="region of interest" description="Disordered" evidence="5">
    <location>
        <begin position="186"/>
        <end position="217"/>
    </location>
</feature>
<evidence type="ECO:0000256" key="5">
    <source>
        <dbReference type="SAM" id="MobiDB-lite"/>
    </source>
</evidence>
<name>A0A5C3LNJ6_9AGAR</name>
<evidence type="ECO:0000313" key="8">
    <source>
        <dbReference type="Proteomes" id="UP000308652"/>
    </source>
</evidence>
<dbReference type="SMART" id="SM00298">
    <property type="entry name" value="CHROMO"/>
    <property type="match status" value="1"/>
</dbReference>
<feature type="region of interest" description="Disordered" evidence="5">
    <location>
        <begin position="542"/>
        <end position="565"/>
    </location>
</feature>
<keyword evidence="2" id="KW-0863">Zinc-finger</keyword>
<feature type="compositionally biased region" description="Polar residues" evidence="5">
    <location>
        <begin position="193"/>
        <end position="204"/>
    </location>
</feature>
<dbReference type="InterPro" id="IPR023780">
    <property type="entry name" value="Chromo_domain"/>
</dbReference>
<evidence type="ECO:0000256" key="3">
    <source>
        <dbReference type="ARBA" id="ARBA00022833"/>
    </source>
</evidence>
<feature type="compositionally biased region" description="Low complexity" evidence="5">
    <location>
        <begin position="421"/>
        <end position="443"/>
    </location>
</feature>
<keyword evidence="8" id="KW-1185">Reference proteome</keyword>
<dbReference type="GO" id="GO:0006338">
    <property type="term" value="P:chromatin remodeling"/>
    <property type="evidence" value="ECO:0007669"/>
    <property type="project" value="UniProtKB-ARBA"/>
</dbReference>